<dbReference type="HOGENOM" id="CLU_852869_0_0_1"/>
<evidence type="ECO:0000313" key="4">
    <source>
        <dbReference type="Proteomes" id="UP000008370"/>
    </source>
</evidence>
<evidence type="ECO:0000256" key="1">
    <source>
        <dbReference type="SAM" id="MobiDB-lite"/>
    </source>
</evidence>
<protein>
    <submittedName>
        <fullName evidence="3">Uncharacterized protein</fullName>
    </submittedName>
</protein>
<dbReference type="KEGG" id="pco:PHACADRAFT_196928"/>
<sequence>MIILDEDQEQFPKIASPPPAHPVARRPGTPTPSLPDYETSQEHENLKTPFHVKPRSRRWRWFIYGLVAYFVVTVAIGVPLIVVKTRHDSESYKTPNVLYPSPPQLGSNSSTGFNLGATPVPVDSATQCNSWDFKDQWQDGVLQAHLEYYLPVTPTIFVQSNVSCVPSLVGPVTGSLTVGINPNSTNPRATVDVLMSYTGTDIREQTSVCLMNLAGSDGLYIYVPSNLTAPDHLDFNITFLFPNTSTPQYIANFLTSLPYFSQHIEALSPRITFGNAALIGMSSNITIANMQAEALLIRSPYSDIDGMFNITGDSS</sequence>
<dbReference type="EMBL" id="JH930473">
    <property type="protein sequence ID" value="EKM54500.1"/>
    <property type="molecule type" value="Genomic_DNA"/>
</dbReference>
<keyword evidence="4" id="KW-1185">Reference proteome</keyword>
<evidence type="ECO:0000313" key="3">
    <source>
        <dbReference type="EMBL" id="EKM54500.1"/>
    </source>
</evidence>
<dbReference type="InParanoid" id="K5W5S3"/>
<proteinExistence type="predicted"/>
<feature type="region of interest" description="Disordered" evidence="1">
    <location>
        <begin position="1"/>
        <end position="45"/>
    </location>
</feature>
<accession>K5W5S3</accession>
<keyword evidence="2" id="KW-0812">Transmembrane</keyword>
<gene>
    <name evidence="3" type="ORF">PHACADRAFT_196928</name>
</gene>
<dbReference type="Proteomes" id="UP000008370">
    <property type="component" value="Unassembled WGS sequence"/>
</dbReference>
<keyword evidence="2" id="KW-0472">Membrane</keyword>
<name>K5W5S3_PHACS</name>
<dbReference type="AlphaFoldDB" id="K5W5S3"/>
<dbReference type="RefSeq" id="XP_007397191.1">
    <property type="nucleotide sequence ID" value="XM_007397129.1"/>
</dbReference>
<reference evidence="3 4" key="1">
    <citation type="journal article" date="2012" name="BMC Genomics">
        <title>Comparative genomics of the white-rot fungi, Phanerochaete carnosa and P. chrysosporium, to elucidate the genetic basis of the distinct wood types they colonize.</title>
        <authorList>
            <person name="Suzuki H."/>
            <person name="MacDonald J."/>
            <person name="Syed K."/>
            <person name="Salamov A."/>
            <person name="Hori C."/>
            <person name="Aerts A."/>
            <person name="Henrissat B."/>
            <person name="Wiebenga A."/>
            <person name="vanKuyk P.A."/>
            <person name="Barry K."/>
            <person name="Lindquist E."/>
            <person name="LaButti K."/>
            <person name="Lapidus A."/>
            <person name="Lucas S."/>
            <person name="Coutinho P."/>
            <person name="Gong Y."/>
            <person name="Samejima M."/>
            <person name="Mahadevan R."/>
            <person name="Abou-Zaid M."/>
            <person name="de Vries R.P."/>
            <person name="Igarashi K."/>
            <person name="Yadav J.S."/>
            <person name="Grigoriev I.V."/>
            <person name="Master E.R."/>
        </authorList>
    </citation>
    <scope>NUCLEOTIDE SEQUENCE [LARGE SCALE GENOMIC DNA]</scope>
    <source>
        <strain evidence="3 4">HHB-10118-sp</strain>
    </source>
</reference>
<organism evidence="3 4">
    <name type="scientific">Phanerochaete carnosa (strain HHB-10118-sp)</name>
    <name type="common">White-rot fungus</name>
    <name type="synonym">Peniophora carnosa</name>
    <dbReference type="NCBI Taxonomy" id="650164"/>
    <lineage>
        <taxon>Eukaryota</taxon>
        <taxon>Fungi</taxon>
        <taxon>Dikarya</taxon>
        <taxon>Basidiomycota</taxon>
        <taxon>Agaricomycotina</taxon>
        <taxon>Agaricomycetes</taxon>
        <taxon>Polyporales</taxon>
        <taxon>Phanerochaetaceae</taxon>
        <taxon>Phanerochaete</taxon>
    </lineage>
</organism>
<dbReference type="STRING" id="650164.K5W5S3"/>
<dbReference type="GeneID" id="18911181"/>
<evidence type="ECO:0000256" key="2">
    <source>
        <dbReference type="SAM" id="Phobius"/>
    </source>
</evidence>
<feature type="transmembrane region" description="Helical" evidence="2">
    <location>
        <begin position="61"/>
        <end position="82"/>
    </location>
</feature>
<keyword evidence="2" id="KW-1133">Transmembrane helix</keyword>
<dbReference type="OrthoDB" id="3233661at2759"/>